<dbReference type="FunFam" id="3.40.50.720:FF:000468">
    <property type="entry name" value="Short-chain dehydrogenase, putative"/>
    <property type="match status" value="1"/>
</dbReference>
<organism evidence="13 14">
    <name type="scientific">Hyalella azteca</name>
    <name type="common">Amphipod</name>
    <dbReference type="NCBI Taxonomy" id="294128"/>
    <lineage>
        <taxon>Eukaryota</taxon>
        <taxon>Metazoa</taxon>
        <taxon>Ecdysozoa</taxon>
        <taxon>Arthropoda</taxon>
        <taxon>Crustacea</taxon>
        <taxon>Multicrustacea</taxon>
        <taxon>Malacostraca</taxon>
        <taxon>Eumalacostraca</taxon>
        <taxon>Peracarida</taxon>
        <taxon>Amphipoda</taxon>
        <taxon>Senticaudata</taxon>
        <taxon>Talitrida</taxon>
        <taxon>Talitroidea</taxon>
        <taxon>Hyalellidae</taxon>
        <taxon>Hyalella</taxon>
    </lineage>
</organism>
<evidence type="ECO:0000256" key="5">
    <source>
        <dbReference type="ARBA" id="ARBA00022857"/>
    </source>
</evidence>
<comment type="pathway">
    <text evidence="3">Sphingolipid metabolism.</text>
</comment>
<dbReference type="PANTHER" id="PTHR43550:SF3">
    <property type="entry name" value="3-KETODIHYDROSPHINGOSINE REDUCTASE"/>
    <property type="match status" value="1"/>
</dbReference>
<evidence type="ECO:0000256" key="4">
    <source>
        <dbReference type="ARBA" id="ARBA00022824"/>
    </source>
</evidence>
<dbReference type="InterPro" id="IPR036291">
    <property type="entry name" value="NAD(P)-bd_dom_sf"/>
</dbReference>
<dbReference type="CTD" id="2531"/>
<dbReference type="KEGG" id="hazt:108678733"/>
<dbReference type="PRINTS" id="PR00081">
    <property type="entry name" value="GDHRDH"/>
</dbReference>
<evidence type="ECO:0000256" key="3">
    <source>
        <dbReference type="ARBA" id="ARBA00004991"/>
    </source>
</evidence>
<dbReference type="GO" id="GO:0030148">
    <property type="term" value="P:sphingolipid biosynthetic process"/>
    <property type="evidence" value="ECO:0007669"/>
    <property type="project" value="InterPro"/>
</dbReference>
<dbReference type="Gene3D" id="3.40.50.720">
    <property type="entry name" value="NAD(P)-binding Rossmann-like Domain"/>
    <property type="match status" value="1"/>
</dbReference>
<dbReference type="CDD" id="cd08939">
    <property type="entry name" value="KDSR-like_SDR_c"/>
    <property type="match status" value="1"/>
</dbReference>
<evidence type="ECO:0000256" key="7">
    <source>
        <dbReference type="ARBA" id="ARBA00023002"/>
    </source>
</evidence>
<feature type="domain" description="Ketoreductase" evidence="12">
    <location>
        <begin position="39"/>
        <end position="228"/>
    </location>
</feature>
<dbReference type="InterPro" id="IPR057326">
    <property type="entry name" value="KR_dom"/>
</dbReference>
<dbReference type="RefSeq" id="XP_018022687.1">
    <property type="nucleotide sequence ID" value="XM_018167198.2"/>
</dbReference>
<dbReference type="Proteomes" id="UP000694843">
    <property type="component" value="Unplaced"/>
</dbReference>
<comment type="subcellular location">
    <subcellularLocation>
        <location evidence="1">Endoplasmic reticulum</location>
    </subcellularLocation>
</comment>
<comment type="pathway">
    <text evidence="2">Lipid metabolism; sphingolipid metabolism.</text>
</comment>
<gene>
    <name evidence="14" type="primary">LOC108678733</name>
</gene>
<evidence type="ECO:0000256" key="11">
    <source>
        <dbReference type="SAM" id="Phobius"/>
    </source>
</evidence>
<evidence type="ECO:0000256" key="6">
    <source>
        <dbReference type="ARBA" id="ARBA00022919"/>
    </source>
</evidence>
<comment type="similarity">
    <text evidence="10">Belongs to the short-chain dehydrogenases/reductases (SDR) family.</text>
</comment>
<dbReference type="OrthoDB" id="37659at2759"/>
<keyword evidence="8" id="KW-0443">Lipid metabolism</keyword>
<keyword evidence="7" id="KW-0560">Oxidoreductase</keyword>
<keyword evidence="5" id="KW-0521">NADP</keyword>
<dbReference type="GeneID" id="108678733"/>
<proteinExistence type="inferred from homology"/>
<accession>A0A8B7PA89</accession>
<keyword evidence="11" id="KW-1133">Transmembrane helix</keyword>
<evidence type="ECO:0000256" key="1">
    <source>
        <dbReference type="ARBA" id="ARBA00004240"/>
    </source>
</evidence>
<keyword evidence="6" id="KW-0746">Sphingolipid metabolism</keyword>
<evidence type="ECO:0000313" key="13">
    <source>
        <dbReference type="Proteomes" id="UP000694843"/>
    </source>
</evidence>
<protein>
    <recommendedName>
        <fullName evidence="9">3-dehydrosphinganine reductase</fullName>
        <ecNumber evidence="9">1.1.1.102</ecNumber>
    </recommendedName>
</protein>
<dbReference type="GO" id="GO:0005789">
    <property type="term" value="C:endoplasmic reticulum membrane"/>
    <property type="evidence" value="ECO:0007669"/>
    <property type="project" value="TreeGrafter"/>
</dbReference>
<dbReference type="InterPro" id="IPR045022">
    <property type="entry name" value="KDSR-like"/>
</dbReference>
<dbReference type="PRINTS" id="PR00080">
    <property type="entry name" value="SDRFAMILY"/>
</dbReference>
<reference evidence="14" key="1">
    <citation type="submission" date="2025-08" db="UniProtKB">
        <authorList>
            <consortium name="RefSeq"/>
        </authorList>
    </citation>
    <scope>IDENTIFICATION</scope>
    <source>
        <tissue evidence="14">Whole organism</tissue>
    </source>
</reference>
<keyword evidence="13" id="KW-1185">Reference proteome</keyword>
<evidence type="ECO:0000256" key="9">
    <source>
        <dbReference type="ARBA" id="ARBA00026112"/>
    </source>
</evidence>
<evidence type="ECO:0000256" key="10">
    <source>
        <dbReference type="RuleBase" id="RU000363"/>
    </source>
</evidence>
<dbReference type="GO" id="GO:0006666">
    <property type="term" value="P:3-keto-sphinganine metabolic process"/>
    <property type="evidence" value="ECO:0007669"/>
    <property type="project" value="InterPro"/>
</dbReference>
<evidence type="ECO:0000313" key="14">
    <source>
        <dbReference type="RefSeq" id="XP_018022687.1"/>
    </source>
</evidence>
<dbReference type="SMART" id="SM00822">
    <property type="entry name" value="PKS_KR"/>
    <property type="match status" value="1"/>
</dbReference>
<dbReference type="AlphaFoldDB" id="A0A8B7PA89"/>
<evidence type="ECO:0000256" key="8">
    <source>
        <dbReference type="ARBA" id="ARBA00023098"/>
    </source>
</evidence>
<dbReference type="SUPFAM" id="SSF51735">
    <property type="entry name" value="NAD(P)-binding Rossmann-fold domains"/>
    <property type="match status" value="1"/>
</dbReference>
<feature type="transmembrane region" description="Helical" evidence="11">
    <location>
        <begin position="6"/>
        <end position="24"/>
    </location>
</feature>
<evidence type="ECO:0000256" key="2">
    <source>
        <dbReference type="ARBA" id="ARBA00004760"/>
    </source>
</evidence>
<dbReference type="Pfam" id="PF00106">
    <property type="entry name" value="adh_short"/>
    <property type="match status" value="1"/>
</dbReference>
<name>A0A8B7PA89_HYAAZ</name>
<evidence type="ECO:0000259" key="12">
    <source>
        <dbReference type="SMART" id="SM00822"/>
    </source>
</evidence>
<dbReference type="EC" id="1.1.1.102" evidence="9"/>
<keyword evidence="4" id="KW-0256">Endoplasmic reticulum</keyword>
<dbReference type="InterPro" id="IPR002347">
    <property type="entry name" value="SDR_fam"/>
</dbReference>
<dbReference type="OMA" id="ICGVFEE"/>
<dbReference type="PANTHER" id="PTHR43550">
    <property type="entry name" value="3-KETODIHYDROSPHINGOSINE REDUCTASE"/>
    <property type="match status" value="1"/>
</dbReference>
<feature type="transmembrane region" description="Helical" evidence="11">
    <location>
        <begin position="299"/>
        <end position="320"/>
    </location>
</feature>
<dbReference type="GO" id="GO:0047560">
    <property type="term" value="F:3-dehydrosphinganine reductase activity"/>
    <property type="evidence" value="ECO:0007669"/>
    <property type="project" value="UniProtKB-EC"/>
</dbReference>
<keyword evidence="11" id="KW-0812">Transmembrane</keyword>
<keyword evidence="11" id="KW-0472">Membrane</keyword>
<sequence length="338" mass="36942">MDCCCFWYVLSASPVLVFLSYLIFNKLFAPGQSPNLLGKHVMVTGGSSGIGLAVAQEVARLGAHVTLVARNQEKLVEAQQTVQATANKAKVLIRPFDVCSDGVEGMVADAETALGPIFMLVNCAGFSTPARFEDLSMQEVKRMMDVNFFGTFAVTQAVVRRMKQRSVSDSRERQGIVVLTSSQGGMLGIYGFTAYAAAKAALIKFAEALHMEVQTSGLSVTVSVPPDTDTPGFEKENVSKPTETRLVSETAGLFSAEVVAKSLVRDALAGRFYTTVGIEGFMLTTLCAGMGPITYFWDFFAQVFLTGVFRFISSFFLLNFDHIVRKEYAKRMNDKKRE</sequence>